<organism evidence="1 2">
    <name type="scientific">Saccharopolyspora rosea</name>
    <dbReference type="NCBI Taxonomy" id="524884"/>
    <lineage>
        <taxon>Bacteria</taxon>
        <taxon>Bacillati</taxon>
        <taxon>Actinomycetota</taxon>
        <taxon>Actinomycetes</taxon>
        <taxon>Pseudonocardiales</taxon>
        <taxon>Pseudonocardiaceae</taxon>
        <taxon>Saccharopolyspora</taxon>
    </lineage>
</organism>
<evidence type="ECO:0000313" key="2">
    <source>
        <dbReference type="Proteomes" id="UP001597018"/>
    </source>
</evidence>
<sequence>MATPDIAVHQTDADRLAAELSVFVERTGWPVSIDTRHQRLIVRTDDAVLDALRVRAELAEPIAHEMSMTMLSGPVIRDMSWWTFLTAPRPHGHVELPADLHHAPIRAVPRGGEVVLPPMSATEQWQTEPRPDRPLPPWSVVVGLARSVVHRRGG</sequence>
<dbReference type="Proteomes" id="UP001597018">
    <property type="component" value="Unassembled WGS sequence"/>
</dbReference>
<protein>
    <submittedName>
        <fullName evidence="1">Uncharacterized protein</fullName>
    </submittedName>
</protein>
<dbReference type="EMBL" id="JBHTIW010000031">
    <property type="protein sequence ID" value="MFD0923300.1"/>
    <property type="molecule type" value="Genomic_DNA"/>
</dbReference>
<keyword evidence="2" id="KW-1185">Reference proteome</keyword>
<name>A0ABW3G2P9_9PSEU</name>
<reference evidence="2" key="1">
    <citation type="journal article" date="2019" name="Int. J. Syst. Evol. Microbiol.">
        <title>The Global Catalogue of Microorganisms (GCM) 10K type strain sequencing project: providing services to taxonomists for standard genome sequencing and annotation.</title>
        <authorList>
            <consortium name="The Broad Institute Genomics Platform"/>
            <consortium name="The Broad Institute Genome Sequencing Center for Infectious Disease"/>
            <person name="Wu L."/>
            <person name="Ma J."/>
        </authorList>
    </citation>
    <scope>NUCLEOTIDE SEQUENCE [LARGE SCALE GENOMIC DNA]</scope>
    <source>
        <strain evidence="2">CCUG 56401</strain>
    </source>
</reference>
<accession>A0ABW3G2P9</accession>
<gene>
    <name evidence="1" type="ORF">ACFQ16_26460</name>
</gene>
<dbReference type="RefSeq" id="WP_345601238.1">
    <property type="nucleotide sequence ID" value="NZ_BAABLT010000031.1"/>
</dbReference>
<evidence type="ECO:0000313" key="1">
    <source>
        <dbReference type="EMBL" id="MFD0923300.1"/>
    </source>
</evidence>
<comment type="caution">
    <text evidence="1">The sequence shown here is derived from an EMBL/GenBank/DDBJ whole genome shotgun (WGS) entry which is preliminary data.</text>
</comment>
<proteinExistence type="predicted"/>